<dbReference type="Gene3D" id="3.30.390.50">
    <property type="entry name" value="CO dehydrogenase flavoprotein, C-terminal domain"/>
    <property type="match status" value="1"/>
</dbReference>
<name>C7QYV8_JONDD</name>
<dbReference type="PANTHER" id="PTHR43679:SF2">
    <property type="entry name" value="OCTANOYL-[GCVH]:PROTEIN N-OCTANOYLTRANSFERASE"/>
    <property type="match status" value="1"/>
</dbReference>
<evidence type="ECO:0000313" key="2">
    <source>
        <dbReference type="EMBL" id="ACV09347.1"/>
    </source>
</evidence>
<gene>
    <name evidence="2" type="ordered locus">Jden_1701</name>
</gene>
<sequence length="349" mass="38825">MRAEYKVPGGKLVAVDLDVVDGRLANVAVHGDFFLEPDDALMGFNDALNGMPVDASFSEFRTAVEEAVTPGVTMMGFAPRDIVVAVRRALGKATTWDDHAFDIIHDTPQLPYMQIALDQAQTEAVDQGLRGPLLRVWEWGANAVIIGSFQSYRNEVDEEAAERHNVTVVRRISGGGAMFVEPGNTITYSLIVPGSLVDGMSFEESYEFLDRWVIDALKEIGVQARYVPLNDIASDQGKIAGAAQKRLAGGTVLHHVTMAYNIDADKMLDVLRIGREKLSDKGTKSAKKRVDPLRSQTGMSRESIIEAFKDHFRSRYRTQDAHVSEWELTRAKQLVEEKFSTREWLTRVP</sequence>
<evidence type="ECO:0000259" key="1">
    <source>
        <dbReference type="PROSITE" id="PS51733"/>
    </source>
</evidence>
<dbReference type="EMBL" id="CP001706">
    <property type="protein sequence ID" value="ACV09347.1"/>
    <property type="molecule type" value="Genomic_DNA"/>
</dbReference>
<organism evidence="2 3">
    <name type="scientific">Jonesia denitrificans (strain ATCC 14870 / DSM 20603 / BCRC 15368 / CIP 55.134 / JCM 11481 / NBRC 15587 / NCTC 10816 / Prevot 55134)</name>
    <name type="common">Listeria denitrificans</name>
    <dbReference type="NCBI Taxonomy" id="471856"/>
    <lineage>
        <taxon>Bacteria</taxon>
        <taxon>Bacillati</taxon>
        <taxon>Actinomycetota</taxon>
        <taxon>Actinomycetes</taxon>
        <taxon>Micrococcales</taxon>
        <taxon>Jonesiaceae</taxon>
        <taxon>Jonesia</taxon>
    </lineage>
</organism>
<dbReference type="PROSITE" id="PS51733">
    <property type="entry name" value="BPL_LPL_CATALYTIC"/>
    <property type="match status" value="1"/>
</dbReference>
<dbReference type="GO" id="GO:0016874">
    <property type="term" value="F:ligase activity"/>
    <property type="evidence" value="ECO:0007669"/>
    <property type="project" value="UniProtKB-KW"/>
</dbReference>
<keyword evidence="2" id="KW-0436">Ligase</keyword>
<reference evidence="2 3" key="1">
    <citation type="journal article" date="2009" name="Stand. Genomic Sci.">
        <title>Complete genome sequence of Jonesia denitrificans type strain (Prevot 55134).</title>
        <authorList>
            <person name="Pukall R."/>
            <person name="Gehrich-Schroter G."/>
            <person name="Lapidus A."/>
            <person name="Nolan M."/>
            <person name="Glavina Del Rio T."/>
            <person name="Lucas S."/>
            <person name="Chen F."/>
            <person name="Tice H."/>
            <person name="Pitluck S."/>
            <person name="Cheng J.F."/>
            <person name="Copeland A."/>
            <person name="Saunders E."/>
            <person name="Brettin T."/>
            <person name="Detter J.C."/>
            <person name="Bruce D."/>
            <person name="Goodwin L."/>
            <person name="Pati A."/>
            <person name="Ivanova N."/>
            <person name="Mavromatis K."/>
            <person name="Ovchinnikova G."/>
            <person name="Chen A."/>
            <person name="Palaniappan K."/>
            <person name="Land M."/>
            <person name="Hauser L."/>
            <person name="Chang Y.J."/>
            <person name="Jeffries C.D."/>
            <person name="Chain P."/>
            <person name="Goker M."/>
            <person name="Bristow J."/>
            <person name="Eisen J.A."/>
            <person name="Markowitz V."/>
            <person name="Hugenholtz P."/>
            <person name="Kyrpides N.C."/>
            <person name="Klenk H.P."/>
            <person name="Han C."/>
        </authorList>
    </citation>
    <scope>NUCLEOTIDE SEQUENCE [LARGE SCALE GENOMIC DNA]</scope>
    <source>
        <strain evidence="3">ATCC 14870 / DSM 20603 / BCRC 15368 / CIP 55.134 / JCM 11481 / NBRC 15587 / NCTC 10816 / Prevot 55134</strain>
    </source>
</reference>
<dbReference type="Pfam" id="PF21948">
    <property type="entry name" value="LplA-B_cat"/>
    <property type="match status" value="1"/>
</dbReference>
<proteinExistence type="predicted"/>
<dbReference type="SUPFAM" id="SSF55681">
    <property type="entry name" value="Class II aaRS and biotin synthetases"/>
    <property type="match status" value="1"/>
</dbReference>
<dbReference type="PANTHER" id="PTHR43679">
    <property type="entry name" value="OCTANOYLTRANSFERASE LIPM-RELATED"/>
    <property type="match status" value="1"/>
</dbReference>
<accession>C7QYV8</accession>
<dbReference type="InterPro" id="IPR045864">
    <property type="entry name" value="aa-tRNA-synth_II/BPL/LPL"/>
</dbReference>
<dbReference type="Gene3D" id="3.30.930.10">
    <property type="entry name" value="Bira Bifunctional Protein, Domain 2"/>
    <property type="match status" value="1"/>
</dbReference>
<dbReference type="CDD" id="cd16443">
    <property type="entry name" value="LplA"/>
    <property type="match status" value="1"/>
</dbReference>
<dbReference type="Proteomes" id="UP000000628">
    <property type="component" value="Chromosome"/>
</dbReference>
<dbReference type="KEGG" id="jde:Jden_1701"/>
<keyword evidence="3" id="KW-1185">Reference proteome</keyword>
<feature type="domain" description="BPL/LPL catalytic" evidence="1">
    <location>
        <begin position="128"/>
        <end position="320"/>
    </location>
</feature>
<dbReference type="RefSeq" id="WP_015771975.1">
    <property type="nucleotide sequence ID" value="NC_013174.1"/>
</dbReference>
<evidence type="ECO:0000313" key="3">
    <source>
        <dbReference type="Proteomes" id="UP000000628"/>
    </source>
</evidence>
<dbReference type="eggNOG" id="COG0095">
    <property type="taxonomic scope" value="Bacteria"/>
</dbReference>
<dbReference type="STRING" id="471856.Jden_1701"/>
<protein>
    <submittedName>
        <fullName evidence="2">Biotin/lipoate A/B protein ligase</fullName>
    </submittedName>
</protein>
<dbReference type="InterPro" id="IPR004143">
    <property type="entry name" value="BPL_LPL_catalytic"/>
</dbReference>
<dbReference type="OrthoDB" id="9788148at2"/>
<dbReference type="HOGENOM" id="CLU_022986_5_2_11"/>
<dbReference type="InterPro" id="IPR050664">
    <property type="entry name" value="Octanoyltrans_LipM/LipL"/>
</dbReference>
<dbReference type="AlphaFoldDB" id="C7QYV8"/>